<evidence type="ECO:0000256" key="5">
    <source>
        <dbReference type="ARBA" id="ARBA00022833"/>
    </source>
</evidence>
<gene>
    <name evidence="11" type="ORF">FZD51_01740</name>
</gene>
<keyword evidence="2 9" id="KW-0479">Metal-binding</keyword>
<comment type="caution">
    <text evidence="11">The sequence shown here is derived from an EMBL/GenBank/DDBJ whole genome shotgun (WGS) entry which is preliminary data.</text>
</comment>
<keyword evidence="1 9" id="KW-0645">Protease</keyword>
<dbReference type="GO" id="GO:0004222">
    <property type="term" value="F:metalloendopeptidase activity"/>
    <property type="evidence" value="ECO:0007669"/>
    <property type="project" value="InterPro"/>
</dbReference>
<dbReference type="GO" id="GO:0006508">
    <property type="term" value="P:proteolysis"/>
    <property type="evidence" value="ECO:0007669"/>
    <property type="project" value="UniProtKB-KW"/>
</dbReference>
<name>A0A5D4RL46_9BACI</name>
<accession>A0A5D4RL46</accession>
<evidence type="ECO:0000256" key="4">
    <source>
        <dbReference type="ARBA" id="ARBA00022801"/>
    </source>
</evidence>
<dbReference type="Gene3D" id="1.10.1370.30">
    <property type="match status" value="1"/>
</dbReference>
<evidence type="ECO:0000256" key="1">
    <source>
        <dbReference type="ARBA" id="ARBA00022670"/>
    </source>
</evidence>
<dbReference type="PANTHER" id="PTHR10514:SF27">
    <property type="entry name" value="ANGIOTENSIN-CONVERTING ENZYME"/>
    <property type="match status" value="1"/>
</dbReference>
<dbReference type="PANTHER" id="PTHR10514">
    <property type="entry name" value="ANGIOTENSIN-CONVERTING ENZYME"/>
    <property type="match status" value="1"/>
</dbReference>
<protein>
    <submittedName>
        <fullName evidence="11">M3 family oligoendopeptidase</fullName>
    </submittedName>
</protein>
<feature type="domain" description="Peptidase M3A/M3B catalytic" evidence="10">
    <location>
        <begin position="147"/>
        <end position="540"/>
    </location>
</feature>
<dbReference type="InterPro" id="IPR001548">
    <property type="entry name" value="Peptidase_M2"/>
</dbReference>
<evidence type="ECO:0000256" key="9">
    <source>
        <dbReference type="RuleBase" id="RU003435"/>
    </source>
</evidence>
<evidence type="ECO:0000256" key="8">
    <source>
        <dbReference type="ARBA" id="ARBA00023180"/>
    </source>
</evidence>
<evidence type="ECO:0000256" key="2">
    <source>
        <dbReference type="ARBA" id="ARBA00022723"/>
    </source>
</evidence>
<proteinExistence type="inferred from homology"/>
<keyword evidence="6 9" id="KW-0482">Metalloprotease</keyword>
<organism evidence="11 12">
    <name type="scientific">Bacillus infantis</name>
    <dbReference type="NCBI Taxonomy" id="324767"/>
    <lineage>
        <taxon>Bacteria</taxon>
        <taxon>Bacillati</taxon>
        <taxon>Bacillota</taxon>
        <taxon>Bacilli</taxon>
        <taxon>Bacillales</taxon>
        <taxon>Bacillaceae</taxon>
        <taxon>Bacillus</taxon>
    </lineage>
</organism>
<keyword evidence="8" id="KW-0325">Glycoprotein</keyword>
<keyword evidence="3" id="KW-0732">Signal</keyword>
<evidence type="ECO:0000256" key="3">
    <source>
        <dbReference type="ARBA" id="ARBA00022729"/>
    </source>
</evidence>
<dbReference type="Proteomes" id="UP000322139">
    <property type="component" value="Unassembled WGS sequence"/>
</dbReference>
<reference evidence="11 12" key="1">
    <citation type="submission" date="2019-08" db="EMBL/GenBank/DDBJ databases">
        <title>Bacillus genomes from the desert of Cuatro Cienegas, Coahuila.</title>
        <authorList>
            <person name="Olmedo-Alvarez G."/>
        </authorList>
    </citation>
    <scope>NUCLEOTIDE SEQUENCE [LARGE SCALE GENOMIC DNA]</scope>
    <source>
        <strain evidence="11 12">CH446_14T</strain>
    </source>
</reference>
<dbReference type="SUPFAM" id="SSF55486">
    <property type="entry name" value="Metalloproteases ('zincins'), catalytic domain"/>
    <property type="match status" value="1"/>
</dbReference>
<evidence type="ECO:0000259" key="10">
    <source>
        <dbReference type="Pfam" id="PF01432"/>
    </source>
</evidence>
<keyword evidence="4 9" id="KW-0378">Hydrolase</keyword>
<keyword evidence="5 9" id="KW-0862">Zinc</keyword>
<evidence type="ECO:0000256" key="6">
    <source>
        <dbReference type="ARBA" id="ARBA00023049"/>
    </source>
</evidence>
<dbReference type="EMBL" id="VTER01000001">
    <property type="protein sequence ID" value="TYS52185.1"/>
    <property type="molecule type" value="Genomic_DNA"/>
</dbReference>
<dbReference type="GO" id="GO:0008241">
    <property type="term" value="F:peptidyl-dipeptidase activity"/>
    <property type="evidence" value="ECO:0007669"/>
    <property type="project" value="InterPro"/>
</dbReference>
<sequence length="547" mass="63739">MLSFQEYIISLKPRGGKSMTAEQFLQKQNEALQKLQKKRAEASWKASVTGEDEWNRKTAEAQTEVSLYLSDSERFQDVKEFLDSGELNQLEQRQLQLLKNSMVKNQLDAGVLKDLSERSSELIGVFNTYRAVLDGREVSENDIRKILTDSKDNELRERAWHASKTIGSKVEKKLIDLVKLRNETAVKLGYRNFHEMSFELQELDRDVIFAIFDELKEISDEPFRQLKREMDEEIAERLSISIEDIRPWHYADPFFQEAPPSKALNLDSYYEGKNLEELTADTFASMGMDIGDMLENSDLYPREKKNQHAFCTDIDREGDVRVLCNNSSSDYWSTTMLHEFGHAVYFKYIDRDLPFLLRAPAHTLTTEAIAMLYGRMGRNPEWLGKFLGIKEKELEELTGELKLALRRQMLISARWFITFSLFEKELYENPNQDLNRLWWDIVKEVQFLNPPENQDTPHWAAKIHFTLVPVYYQNYLLGELTTSQLEQHIKKNLKGDILSKDAGSYLLEEFFKPGAALHWNEKIEKATGEKLNPQHFIDQFVGDLQQA</sequence>
<evidence type="ECO:0000313" key="11">
    <source>
        <dbReference type="EMBL" id="TYS52185.1"/>
    </source>
</evidence>
<dbReference type="AlphaFoldDB" id="A0A5D4RL46"/>
<comment type="similarity">
    <text evidence="9">Belongs to the peptidase M3 family.</text>
</comment>
<dbReference type="Pfam" id="PF01432">
    <property type="entry name" value="Peptidase_M3"/>
    <property type="match status" value="1"/>
</dbReference>
<evidence type="ECO:0000313" key="12">
    <source>
        <dbReference type="Proteomes" id="UP000322139"/>
    </source>
</evidence>
<dbReference type="GO" id="GO:0046872">
    <property type="term" value="F:metal ion binding"/>
    <property type="evidence" value="ECO:0007669"/>
    <property type="project" value="UniProtKB-UniRule"/>
</dbReference>
<evidence type="ECO:0000256" key="7">
    <source>
        <dbReference type="ARBA" id="ARBA00023157"/>
    </source>
</evidence>
<comment type="cofactor">
    <cofactor evidence="9">
        <name>Zn(2+)</name>
        <dbReference type="ChEBI" id="CHEBI:29105"/>
    </cofactor>
    <text evidence="9">Binds 1 zinc ion.</text>
</comment>
<dbReference type="InterPro" id="IPR001567">
    <property type="entry name" value="Pept_M3A_M3B_dom"/>
</dbReference>
<dbReference type="GO" id="GO:0016020">
    <property type="term" value="C:membrane"/>
    <property type="evidence" value="ECO:0007669"/>
    <property type="project" value="InterPro"/>
</dbReference>
<keyword evidence="7" id="KW-1015">Disulfide bond</keyword>